<proteinExistence type="predicted"/>
<organism evidence="3 4">
    <name type="scientific">Bacillus inaquosorum KCTC 13429</name>
    <dbReference type="NCBI Taxonomy" id="1236548"/>
    <lineage>
        <taxon>Bacteria</taxon>
        <taxon>Bacillati</taxon>
        <taxon>Bacillota</taxon>
        <taxon>Bacilli</taxon>
        <taxon>Bacillales</taxon>
        <taxon>Bacillaceae</taxon>
        <taxon>Bacillus</taxon>
    </lineage>
</organism>
<name>A0A9W5PF31_9BACI</name>
<accession>A0A9W5PF31</accession>
<evidence type="ECO:0000256" key="1">
    <source>
        <dbReference type="SAM" id="Phobius"/>
    </source>
</evidence>
<dbReference type="Proteomes" id="UP000011182">
    <property type="component" value="Unassembled WGS sequence"/>
</dbReference>
<keyword evidence="4" id="KW-1185">Reference proteome</keyword>
<dbReference type="PANTHER" id="PTHR30590">
    <property type="entry name" value="INNER MEMBRANE PROTEIN"/>
    <property type="match status" value="1"/>
</dbReference>
<feature type="transmembrane region" description="Helical" evidence="1">
    <location>
        <begin position="67"/>
        <end position="91"/>
    </location>
</feature>
<dbReference type="Pfam" id="PF04235">
    <property type="entry name" value="DUF418"/>
    <property type="match status" value="1"/>
</dbReference>
<sequence length="404" mass="46129">MDVVSLQPTLANERIGVLDVLRGLAIFGILFVNLAHFSYPDMYLSMLGKENFFTEKWSAADFAAADILTFFIQTKCILLFSFLFGFGMVVMMERAVSKGKRFVPLYARRLAALLLFGTVHAFLIWDGDILTEYALLGFVLLLFRKAKPKTLLIWAVSLYLLFSIPFILTSFYQSNGQEWAQAATQQAKQALHVYGSGSLKDIAEQRIHDRLVYMSSNGMLTYNPLNFFFASIPYFSMFLLGAAAAKSRYLHDPGKYRKGLKRVWMAGLVIGMSAQVLYTVTDKEIFLLIGAPFLMFFYVTTVVYLYHKTRVRTVLQSFSAVGRMAFTNYLMQSIVCTWIFYHYGLGLYGKVYPAAGVLITIAVCAIQMVFSHLWLRVFRMGPFEWLWRSATYMAWQPIVKKTKV</sequence>
<keyword evidence="1" id="KW-0472">Membrane</keyword>
<evidence type="ECO:0000313" key="4">
    <source>
        <dbReference type="Proteomes" id="UP000011182"/>
    </source>
</evidence>
<gene>
    <name evidence="3" type="ORF">BSI_07220</name>
</gene>
<feature type="transmembrane region" description="Helical" evidence="1">
    <location>
        <begin position="286"/>
        <end position="306"/>
    </location>
</feature>
<dbReference type="InterPro" id="IPR007349">
    <property type="entry name" value="DUF418"/>
</dbReference>
<keyword evidence="1" id="KW-1133">Transmembrane helix</keyword>
<dbReference type="InterPro" id="IPR052529">
    <property type="entry name" value="Bact_Transport_Assoc"/>
</dbReference>
<feature type="transmembrane region" description="Helical" evidence="1">
    <location>
        <begin position="351"/>
        <end position="375"/>
    </location>
</feature>
<feature type="transmembrane region" description="Helical" evidence="1">
    <location>
        <begin position="129"/>
        <end position="144"/>
    </location>
</feature>
<dbReference type="AlphaFoldDB" id="A0A9W5PF31"/>
<feature type="transmembrane region" description="Helical" evidence="1">
    <location>
        <begin position="326"/>
        <end position="345"/>
    </location>
</feature>
<comment type="caution">
    <text evidence="3">The sequence shown here is derived from an EMBL/GenBank/DDBJ whole genome shotgun (WGS) entry which is preliminary data.</text>
</comment>
<protein>
    <submittedName>
        <fullName evidence="3">Membrane protein</fullName>
    </submittedName>
</protein>
<feature type="transmembrane region" description="Helical" evidence="1">
    <location>
        <begin position="103"/>
        <end position="123"/>
    </location>
</feature>
<evidence type="ECO:0000313" key="3">
    <source>
        <dbReference type="EMBL" id="ELS63331.1"/>
    </source>
</evidence>
<dbReference type="PANTHER" id="PTHR30590:SF2">
    <property type="entry name" value="INNER MEMBRANE PROTEIN"/>
    <property type="match status" value="1"/>
</dbReference>
<evidence type="ECO:0000259" key="2">
    <source>
        <dbReference type="Pfam" id="PF04235"/>
    </source>
</evidence>
<feature type="transmembrane region" description="Helical" evidence="1">
    <location>
        <begin position="20"/>
        <end position="39"/>
    </location>
</feature>
<reference evidence="3 4" key="1">
    <citation type="journal article" date="2014" name="Syst. Appl. Microbiol.">
        <title>Genomic insights into the taxonomic status of the three subspecies of Bacillus subtilis.</title>
        <authorList>
            <person name="Yi H."/>
            <person name="Chun J."/>
            <person name="Cha C.J."/>
        </authorList>
    </citation>
    <scope>NUCLEOTIDE SEQUENCE [LARGE SCALE GENOMIC DNA]</scope>
    <source>
        <strain evidence="3 4">KCTC 13429</strain>
    </source>
</reference>
<feature type="domain" description="DUF418" evidence="2">
    <location>
        <begin position="244"/>
        <end position="393"/>
    </location>
</feature>
<feature type="transmembrane region" description="Helical" evidence="1">
    <location>
        <begin position="151"/>
        <end position="172"/>
    </location>
</feature>
<feature type="transmembrane region" description="Helical" evidence="1">
    <location>
        <begin position="263"/>
        <end position="280"/>
    </location>
</feature>
<keyword evidence="1" id="KW-0812">Transmembrane</keyword>
<dbReference type="EMBL" id="AMXN01000001">
    <property type="protein sequence ID" value="ELS63331.1"/>
    <property type="molecule type" value="Genomic_DNA"/>
</dbReference>
<feature type="transmembrane region" description="Helical" evidence="1">
    <location>
        <begin position="225"/>
        <end position="243"/>
    </location>
</feature>